<dbReference type="Proteomes" id="UP000235388">
    <property type="component" value="Unassembled WGS sequence"/>
</dbReference>
<gene>
    <name evidence="2" type="ORF">PCANC_10090</name>
</gene>
<evidence type="ECO:0000313" key="2">
    <source>
        <dbReference type="EMBL" id="PLW45848.1"/>
    </source>
</evidence>
<accession>A0A2N5V7A9</accession>
<name>A0A2N5V7A9_9BASI</name>
<comment type="caution">
    <text evidence="2">The sequence shown here is derived from an EMBL/GenBank/DDBJ whole genome shotgun (WGS) entry which is preliminary data.</text>
</comment>
<reference evidence="2 3" key="1">
    <citation type="submission" date="2017-11" db="EMBL/GenBank/DDBJ databases">
        <title>De novo assembly and phasing of dikaryotic genomes from two isolates of Puccinia coronata f. sp. avenae, the causal agent of oat crown rust.</title>
        <authorList>
            <person name="Miller M.E."/>
            <person name="Zhang Y."/>
            <person name="Omidvar V."/>
            <person name="Sperschneider J."/>
            <person name="Schwessinger B."/>
            <person name="Raley C."/>
            <person name="Palmer J.M."/>
            <person name="Garnica D."/>
            <person name="Upadhyaya N."/>
            <person name="Rathjen J."/>
            <person name="Taylor J.M."/>
            <person name="Park R.F."/>
            <person name="Dodds P.N."/>
            <person name="Hirsch C.D."/>
            <person name="Kianian S.F."/>
            <person name="Figueroa M."/>
        </authorList>
    </citation>
    <scope>NUCLEOTIDE SEQUENCE [LARGE SCALE GENOMIC DNA]</scope>
    <source>
        <strain evidence="2">12NC29</strain>
    </source>
</reference>
<organism evidence="2 3">
    <name type="scientific">Puccinia coronata f. sp. avenae</name>
    <dbReference type="NCBI Taxonomy" id="200324"/>
    <lineage>
        <taxon>Eukaryota</taxon>
        <taxon>Fungi</taxon>
        <taxon>Dikarya</taxon>
        <taxon>Basidiomycota</taxon>
        <taxon>Pucciniomycotina</taxon>
        <taxon>Pucciniomycetes</taxon>
        <taxon>Pucciniales</taxon>
        <taxon>Pucciniaceae</taxon>
        <taxon>Puccinia</taxon>
    </lineage>
</organism>
<feature type="compositionally biased region" description="Polar residues" evidence="1">
    <location>
        <begin position="1"/>
        <end position="14"/>
    </location>
</feature>
<evidence type="ECO:0000256" key="1">
    <source>
        <dbReference type="SAM" id="MobiDB-lite"/>
    </source>
</evidence>
<protein>
    <submittedName>
        <fullName evidence="2">Uncharacterized protein</fullName>
    </submittedName>
</protein>
<feature type="compositionally biased region" description="Polar residues" evidence="1">
    <location>
        <begin position="23"/>
        <end position="41"/>
    </location>
</feature>
<feature type="region of interest" description="Disordered" evidence="1">
    <location>
        <begin position="1"/>
        <end position="71"/>
    </location>
</feature>
<keyword evidence="3" id="KW-1185">Reference proteome</keyword>
<sequence>MLPDRQTGTCQSVLNPLGEQEPASVSVTVAVNQDNKTSKSSLGRYPYTPAPEEPAPEHSPREEETAENLEELSCSAESVNELLKPTTNQPAIMADQDSIKMTIKPPNNTNFTTWLYKVISALAYKGLNEYVLEDTSKYVSQADYSNKK</sequence>
<dbReference type="EMBL" id="PGCJ01000124">
    <property type="protein sequence ID" value="PLW45848.1"/>
    <property type="molecule type" value="Genomic_DNA"/>
</dbReference>
<evidence type="ECO:0000313" key="3">
    <source>
        <dbReference type="Proteomes" id="UP000235388"/>
    </source>
</evidence>
<proteinExistence type="predicted"/>
<dbReference type="AlphaFoldDB" id="A0A2N5V7A9"/>